<evidence type="ECO:0000313" key="6">
    <source>
        <dbReference type="EMBL" id="NML12189.1"/>
    </source>
</evidence>
<gene>
    <name evidence="6" type="ORF">HHL08_18900</name>
</gene>
<dbReference type="Pfam" id="PF04542">
    <property type="entry name" value="Sigma70_r2"/>
    <property type="match status" value="1"/>
</dbReference>
<dbReference type="AlphaFoldDB" id="A0A7X9ZVB3"/>
<evidence type="ECO:0000313" key="7">
    <source>
        <dbReference type="Proteomes" id="UP000519023"/>
    </source>
</evidence>
<dbReference type="InterPro" id="IPR036388">
    <property type="entry name" value="WH-like_DNA-bd_sf"/>
</dbReference>
<dbReference type="PANTHER" id="PTHR43133">
    <property type="entry name" value="RNA POLYMERASE ECF-TYPE SIGMA FACTO"/>
    <property type="match status" value="1"/>
</dbReference>
<dbReference type="SUPFAM" id="SSF88659">
    <property type="entry name" value="Sigma3 and sigma4 domains of RNA polymerase sigma factors"/>
    <property type="match status" value="1"/>
</dbReference>
<evidence type="ECO:0000259" key="5">
    <source>
        <dbReference type="PROSITE" id="PS00622"/>
    </source>
</evidence>
<proteinExistence type="inferred from homology"/>
<reference evidence="6 7" key="1">
    <citation type="submission" date="2020-04" db="EMBL/GenBank/DDBJ databases">
        <title>Sphingobium sp. AR-3-1 isolated from Arctic soil.</title>
        <authorList>
            <person name="Dahal R.H."/>
            <person name="Chaudhary D.K."/>
        </authorList>
    </citation>
    <scope>NUCLEOTIDE SEQUENCE [LARGE SCALE GENOMIC DNA]</scope>
    <source>
        <strain evidence="6 7">AR-3-1</strain>
    </source>
</reference>
<dbReference type="GO" id="GO:0006352">
    <property type="term" value="P:DNA-templated transcription initiation"/>
    <property type="evidence" value="ECO:0007669"/>
    <property type="project" value="InterPro"/>
</dbReference>
<comment type="caution">
    <text evidence="6">The sequence shown here is derived from an EMBL/GenBank/DDBJ whole genome shotgun (WGS) entry which is preliminary data.</text>
</comment>
<dbReference type="PROSITE" id="PS00622">
    <property type="entry name" value="HTH_LUXR_1"/>
    <property type="match status" value="1"/>
</dbReference>
<dbReference type="InterPro" id="IPR014284">
    <property type="entry name" value="RNA_pol_sigma-70_dom"/>
</dbReference>
<dbReference type="SUPFAM" id="SSF88946">
    <property type="entry name" value="Sigma2 domain of RNA polymerase sigma factors"/>
    <property type="match status" value="1"/>
</dbReference>
<dbReference type="Gene3D" id="1.10.1740.10">
    <property type="match status" value="1"/>
</dbReference>
<accession>A0A7X9ZVB3</accession>
<dbReference type="GO" id="GO:0016987">
    <property type="term" value="F:sigma factor activity"/>
    <property type="evidence" value="ECO:0007669"/>
    <property type="project" value="UniProtKB-KW"/>
</dbReference>
<keyword evidence="3" id="KW-0731">Sigma factor</keyword>
<protein>
    <submittedName>
        <fullName evidence="6">Sigma-70 family RNA polymerase sigma factor</fullName>
    </submittedName>
</protein>
<dbReference type="NCBIfam" id="TIGR02937">
    <property type="entry name" value="sigma70-ECF"/>
    <property type="match status" value="1"/>
</dbReference>
<keyword evidence="2" id="KW-0805">Transcription regulation</keyword>
<name>A0A7X9ZVB3_9SPHN</name>
<dbReference type="EMBL" id="JABBFV010000017">
    <property type="protein sequence ID" value="NML12189.1"/>
    <property type="molecule type" value="Genomic_DNA"/>
</dbReference>
<dbReference type="InterPro" id="IPR013324">
    <property type="entry name" value="RNA_pol_sigma_r3/r4-like"/>
</dbReference>
<evidence type="ECO:0000256" key="3">
    <source>
        <dbReference type="ARBA" id="ARBA00023082"/>
    </source>
</evidence>
<dbReference type="GO" id="GO:0003677">
    <property type="term" value="F:DNA binding"/>
    <property type="evidence" value="ECO:0007669"/>
    <property type="project" value="InterPro"/>
</dbReference>
<keyword evidence="4" id="KW-0804">Transcription</keyword>
<dbReference type="InterPro" id="IPR000792">
    <property type="entry name" value="Tscrpt_reg_LuxR_C"/>
</dbReference>
<dbReference type="InterPro" id="IPR007627">
    <property type="entry name" value="RNA_pol_sigma70_r2"/>
</dbReference>
<dbReference type="PANTHER" id="PTHR43133:SF63">
    <property type="entry name" value="RNA POLYMERASE SIGMA FACTOR FECI-RELATED"/>
    <property type="match status" value="1"/>
</dbReference>
<dbReference type="Proteomes" id="UP000519023">
    <property type="component" value="Unassembled WGS sequence"/>
</dbReference>
<dbReference type="CDD" id="cd06171">
    <property type="entry name" value="Sigma70_r4"/>
    <property type="match status" value="1"/>
</dbReference>
<dbReference type="InterPro" id="IPR013325">
    <property type="entry name" value="RNA_pol_sigma_r2"/>
</dbReference>
<keyword evidence="7" id="KW-1185">Reference proteome</keyword>
<feature type="domain" description="HTH luxR-type" evidence="5">
    <location>
        <begin position="184"/>
        <end position="211"/>
    </location>
</feature>
<evidence type="ECO:0000256" key="2">
    <source>
        <dbReference type="ARBA" id="ARBA00023015"/>
    </source>
</evidence>
<dbReference type="Pfam" id="PF08281">
    <property type="entry name" value="Sigma70_r4_2"/>
    <property type="match status" value="1"/>
</dbReference>
<dbReference type="InterPro" id="IPR039425">
    <property type="entry name" value="RNA_pol_sigma-70-like"/>
</dbReference>
<organism evidence="6 7">
    <name type="scientific">Sphingobium psychrophilum</name>
    <dbReference type="NCBI Taxonomy" id="2728834"/>
    <lineage>
        <taxon>Bacteria</taxon>
        <taxon>Pseudomonadati</taxon>
        <taxon>Pseudomonadota</taxon>
        <taxon>Alphaproteobacteria</taxon>
        <taxon>Sphingomonadales</taxon>
        <taxon>Sphingomonadaceae</taxon>
        <taxon>Sphingobium</taxon>
    </lineage>
</organism>
<sequence length="219" mass="24679">MQWNRHVPDSIFVSGPIFVCRFHSIAAQSAARLAVHHMPRSDGGKASAEGAQQTRRRILERLFRSEAPGLARFVRSRIGRTEDVHDLVQEAFVSLAAARPQILLERPEAYLQRVTRNLVFERFRRGARPGQLVQADLDEALGVAVPPEQEWALEADDATSRYVTVLDTLGPQTREIFLLHRVDGLTYGEIADRVNLSIKSVEYHMGRALARLHQAFYGS</sequence>
<evidence type="ECO:0000256" key="1">
    <source>
        <dbReference type="ARBA" id="ARBA00010641"/>
    </source>
</evidence>
<comment type="similarity">
    <text evidence="1">Belongs to the sigma-70 factor family. ECF subfamily.</text>
</comment>
<dbReference type="InterPro" id="IPR013249">
    <property type="entry name" value="RNA_pol_sigma70_r4_t2"/>
</dbReference>
<dbReference type="Gene3D" id="1.10.10.10">
    <property type="entry name" value="Winged helix-like DNA-binding domain superfamily/Winged helix DNA-binding domain"/>
    <property type="match status" value="1"/>
</dbReference>
<evidence type="ECO:0000256" key="4">
    <source>
        <dbReference type="ARBA" id="ARBA00023163"/>
    </source>
</evidence>